<gene>
    <name evidence="1" type="ORF">B0T15DRAFT_255112</name>
</gene>
<dbReference type="RefSeq" id="XP_062720660.1">
    <property type="nucleotide sequence ID" value="XM_062863233.1"/>
</dbReference>
<protein>
    <submittedName>
        <fullName evidence="1">Uncharacterized protein</fullName>
    </submittedName>
</protein>
<organism evidence="1 2">
    <name type="scientific">Chaetomium strumarium</name>
    <dbReference type="NCBI Taxonomy" id="1170767"/>
    <lineage>
        <taxon>Eukaryota</taxon>
        <taxon>Fungi</taxon>
        <taxon>Dikarya</taxon>
        <taxon>Ascomycota</taxon>
        <taxon>Pezizomycotina</taxon>
        <taxon>Sordariomycetes</taxon>
        <taxon>Sordariomycetidae</taxon>
        <taxon>Sordariales</taxon>
        <taxon>Chaetomiaceae</taxon>
        <taxon>Chaetomium</taxon>
    </lineage>
</organism>
<dbReference type="AlphaFoldDB" id="A0AAJ0M0W1"/>
<proteinExistence type="predicted"/>
<keyword evidence="2" id="KW-1185">Reference proteome</keyword>
<comment type="caution">
    <text evidence="1">The sequence shown here is derived from an EMBL/GenBank/DDBJ whole genome shotgun (WGS) entry which is preliminary data.</text>
</comment>
<evidence type="ECO:0000313" key="2">
    <source>
        <dbReference type="Proteomes" id="UP001273166"/>
    </source>
</evidence>
<dbReference type="Proteomes" id="UP001273166">
    <property type="component" value="Unassembled WGS sequence"/>
</dbReference>
<accession>A0AAJ0M0W1</accession>
<reference evidence="1" key="1">
    <citation type="journal article" date="2023" name="Mol. Phylogenet. Evol.">
        <title>Genome-scale phylogeny and comparative genomics of the fungal order Sordariales.</title>
        <authorList>
            <person name="Hensen N."/>
            <person name="Bonometti L."/>
            <person name="Westerberg I."/>
            <person name="Brannstrom I.O."/>
            <person name="Guillou S."/>
            <person name="Cros-Aarteil S."/>
            <person name="Calhoun S."/>
            <person name="Haridas S."/>
            <person name="Kuo A."/>
            <person name="Mondo S."/>
            <person name="Pangilinan J."/>
            <person name="Riley R."/>
            <person name="LaButti K."/>
            <person name="Andreopoulos B."/>
            <person name="Lipzen A."/>
            <person name="Chen C."/>
            <person name="Yan M."/>
            <person name="Daum C."/>
            <person name="Ng V."/>
            <person name="Clum A."/>
            <person name="Steindorff A."/>
            <person name="Ohm R.A."/>
            <person name="Martin F."/>
            <person name="Silar P."/>
            <person name="Natvig D.O."/>
            <person name="Lalanne C."/>
            <person name="Gautier V."/>
            <person name="Ament-Velasquez S.L."/>
            <person name="Kruys A."/>
            <person name="Hutchinson M.I."/>
            <person name="Powell A.J."/>
            <person name="Barry K."/>
            <person name="Miller A.N."/>
            <person name="Grigoriev I.V."/>
            <person name="Debuchy R."/>
            <person name="Gladieux P."/>
            <person name="Hiltunen Thoren M."/>
            <person name="Johannesson H."/>
        </authorList>
    </citation>
    <scope>NUCLEOTIDE SEQUENCE</scope>
    <source>
        <strain evidence="1">CBS 333.67</strain>
    </source>
</reference>
<dbReference type="GeneID" id="87882062"/>
<reference evidence="1" key="2">
    <citation type="submission" date="2023-06" db="EMBL/GenBank/DDBJ databases">
        <authorList>
            <consortium name="Lawrence Berkeley National Laboratory"/>
            <person name="Mondo S.J."/>
            <person name="Hensen N."/>
            <person name="Bonometti L."/>
            <person name="Westerberg I."/>
            <person name="Brannstrom I.O."/>
            <person name="Guillou S."/>
            <person name="Cros-Aarteil S."/>
            <person name="Calhoun S."/>
            <person name="Haridas S."/>
            <person name="Kuo A."/>
            <person name="Pangilinan J."/>
            <person name="Riley R."/>
            <person name="Labutti K."/>
            <person name="Andreopoulos B."/>
            <person name="Lipzen A."/>
            <person name="Chen C."/>
            <person name="Yanf M."/>
            <person name="Daum C."/>
            <person name="Ng V."/>
            <person name="Clum A."/>
            <person name="Steindorff A."/>
            <person name="Ohm R."/>
            <person name="Martin F."/>
            <person name="Silar P."/>
            <person name="Natvig D."/>
            <person name="Lalanne C."/>
            <person name="Gautier V."/>
            <person name="Ament-Velasquez S.L."/>
            <person name="Kruys A."/>
            <person name="Hutchinson M.I."/>
            <person name="Powell A.J."/>
            <person name="Barry K."/>
            <person name="Miller A.N."/>
            <person name="Grigoriev I.V."/>
            <person name="Debuchy R."/>
            <person name="Gladieux P."/>
            <person name="Thoren M.H."/>
            <person name="Johannesson H."/>
        </authorList>
    </citation>
    <scope>NUCLEOTIDE SEQUENCE</scope>
    <source>
        <strain evidence="1">CBS 333.67</strain>
    </source>
</reference>
<name>A0AAJ0M0W1_9PEZI</name>
<sequence length="225" mass="25336">MFTWASVITTPQSLSLVATIRPGSTRISFCARAQCMDFGAISLRYSRSAPSYTKFTGPMVRQMHGRTNASWRSSTGSAACCSTLSATWQWEPSSPSWDMKEPSPSTNRIKSKSVATDWVEHWQLFALCGVRGSGQMRISPALPRGRPRLEMEVLRKRFRAKETSDAIDLWWIRTRFHPCHVMGVATELQHGTTSVYKSGFRVPETSRAIECWSGFSPCCGKWWLA</sequence>
<dbReference type="EMBL" id="JAUDZG010000005">
    <property type="protein sequence ID" value="KAK3304880.1"/>
    <property type="molecule type" value="Genomic_DNA"/>
</dbReference>
<evidence type="ECO:0000313" key="1">
    <source>
        <dbReference type="EMBL" id="KAK3304880.1"/>
    </source>
</evidence>